<dbReference type="Proteomes" id="UP001589773">
    <property type="component" value="Unassembled WGS sequence"/>
</dbReference>
<dbReference type="PANTHER" id="PTHR33164">
    <property type="entry name" value="TRANSCRIPTIONAL REGULATOR, MARR FAMILY"/>
    <property type="match status" value="1"/>
</dbReference>
<dbReference type="InterPro" id="IPR036390">
    <property type="entry name" value="WH_DNA-bd_sf"/>
</dbReference>
<keyword evidence="4" id="KW-1185">Reference proteome</keyword>
<sequence>MSSTKMPAAGTPAARPRLVQLLGRAQRAVQRWIETRPEAWEGASAAQAGLLFVLKSRKGRPAAIGEIAQELGVAPAAVTNLSKRMQAAGLVERVADASDARLTRLRMTEQGAQAGMRAGDVLVELNGRLAQGFTAEEIQTVARWLAQAAALEQDLPGD</sequence>
<comment type="caution">
    <text evidence="3">The sequence shown here is derived from an EMBL/GenBank/DDBJ whole genome shotgun (WGS) entry which is preliminary data.</text>
</comment>
<dbReference type="PANTHER" id="PTHR33164:SF107">
    <property type="entry name" value="TRANSCRIPTIONAL REGULATORY PROTEIN"/>
    <property type="match status" value="1"/>
</dbReference>
<name>A0ABV6FHG6_9BURK</name>
<protein>
    <submittedName>
        <fullName evidence="3">MarR family winged helix-turn-helix transcriptional regulator</fullName>
    </submittedName>
</protein>
<evidence type="ECO:0000313" key="3">
    <source>
        <dbReference type="EMBL" id="MFC0252976.1"/>
    </source>
</evidence>
<dbReference type="InterPro" id="IPR039422">
    <property type="entry name" value="MarR/SlyA-like"/>
</dbReference>
<reference evidence="3 4" key="1">
    <citation type="submission" date="2024-09" db="EMBL/GenBank/DDBJ databases">
        <authorList>
            <person name="Sun Q."/>
            <person name="Mori K."/>
        </authorList>
    </citation>
    <scope>NUCLEOTIDE SEQUENCE [LARGE SCALE GENOMIC DNA]</scope>
    <source>
        <strain evidence="3 4">CCM 7792</strain>
    </source>
</reference>
<organism evidence="3 4">
    <name type="scientific">Massilia consociata</name>
    <dbReference type="NCBI Taxonomy" id="760117"/>
    <lineage>
        <taxon>Bacteria</taxon>
        <taxon>Pseudomonadati</taxon>
        <taxon>Pseudomonadota</taxon>
        <taxon>Betaproteobacteria</taxon>
        <taxon>Burkholderiales</taxon>
        <taxon>Oxalobacteraceae</taxon>
        <taxon>Telluria group</taxon>
        <taxon>Massilia</taxon>
    </lineage>
</organism>
<dbReference type="InterPro" id="IPR000835">
    <property type="entry name" value="HTH_MarR-typ"/>
</dbReference>
<accession>A0ABV6FHG6</accession>
<dbReference type="SUPFAM" id="SSF46785">
    <property type="entry name" value="Winged helix' DNA-binding domain"/>
    <property type="match status" value="1"/>
</dbReference>
<dbReference type="Gene3D" id="1.10.10.10">
    <property type="entry name" value="Winged helix-like DNA-binding domain superfamily/Winged helix DNA-binding domain"/>
    <property type="match status" value="1"/>
</dbReference>
<dbReference type="PROSITE" id="PS50995">
    <property type="entry name" value="HTH_MARR_2"/>
    <property type="match status" value="1"/>
</dbReference>
<dbReference type="EMBL" id="JBHLWP010000013">
    <property type="protein sequence ID" value="MFC0252976.1"/>
    <property type="molecule type" value="Genomic_DNA"/>
</dbReference>
<proteinExistence type="predicted"/>
<dbReference type="PRINTS" id="PR00598">
    <property type="entry name" value="HTHMARR"/>
</dbReference>
<evidence type="ECO:0000259" key="2">
    <source>
        <dbReference type="PROSITE" id="PS50995"/>
    </source>
</evidence>
<dbReference type="InterPro" id="IPR036388">
    <property type="entry name" value="WH-like_DNA-bd_sf"/>
</dbReference>
<dbReference type="InterPro" id="IPR001478">
    <property type="entry name" value="PDZ"/>
</dbReference>
<feature type="domain" description="PDZ" evidence="1">
    <location>
        <begin position="50"/>
        <end position="143"/>
    </location>
</feature>
<feature type="domain" description="HTH marR-type" evidence="2">
    <location>
        <begin position="15"/>
        <end position="150"/>
    </location>
</feature>
<dbReference type="Pfam" id="PF12802">
    <property type="entry name" value="MarR_2"/>
    <property type="match status" value="1"/>
</dbReference>
<dbReference type="SMART" id="SM00347">
    <property type="entry name" value="HTH_MARR"/>
    <property type="match status" value="1"/>
</dbReference>
<gene>
    <name evidence="3" type="ORF">ACFFJK_13840</name>
</gene>
<evidence type="ECO:0000259" key="1">
    <source>
        <dbReference type="PROSITE" id="PS50106"/>
    </source>
</evidence>
<dbReference type="RefSeq" id="WP_379679887.1">
    <property type="nucleotide sequence ID" value="NZ_JBHLWP010000013.1"/>
</dbReference>
<dbReference type="PROSITE" id="PS50106">
    <property type="entry name" value="PDZ"/>
    <property type="match status" value="1"/>
</dbReference>
<evidence type="ECO:0000313" key="4">
    <source>
        <dbReference type="Proteomes" id="UP001589773"/>
    </source>
</evidence>